<protein>
    <recommendedName>
        <fullName evidence="8">Ribosomal protein uS12 methylthiotransferase RimO</fullName>
        <shortName evidence="8">uS12 MTTase</shortName>
        <shortName evidence="8">uS12 methylthiotransferase</shortName>
        <ecNumber evidence="8">2.8.4.4</ecNumber>
    </recommendedName>
    <alternativeName>
        <fullName evidence="8">Ribosomal protein uS12 (aspartate-C(3))-methylthiotransferase</fullName>
    </alternativeName>
    <alternativeName>
        <fullName evidence="8">Ribosome maturation factor RimO</fullName>
    </alternativeName>
</protein>
<feature type="binding site" evidence="8">
    <location>
        <position position="91"/>
    </location>
    <ligand>
        <name>[4Fe-4S] cluster</name>
        <dbReference type="ChEBI" id="CHEBI:49883"/>
        <label>1</label>
    </ligand>
</feature>
<evidence type="ECO:0000256" key="5">
    <source>
        <dbReference type="ARBA" id="ARBA00022723"/>
    </source>
</evidence>
<organism evidence="11 12">
    <name type="scientific">Pedosphaera parvula (strain Ellin514)</name>
    <dbReference type="NCBI Taxonomy" id="320771"/>
    <lineage>
        <taxon>Bacteria</taxon>
        <taxon>Pseudomonadati</taxon>
        <taxon>Verrucomicrobiota</taxon>
        <taxon>Pedosphaerae</taxon>
        <taxon>Pedosphaerales</taxon>
        <taxon>Pedosphaeraceae</taxon>
        <taxon>Pedosphaera</taxon>
    </lineage>
</organism>
<dbReference type="InterPro" id="IPR013848">
    <property type="entry name" value="Methylthiotransferase_N"/>
</dbReference>
<dbReference type="InterPro" id="IPR012340">
    <property type="entry name" value="NA-bd_OB-fold"/>
</dbReference>
<comment type="similarity">
    <text evidence="8">Belongs to the methylthiotransferase family. RimO subfamily.</text>
</comment>
<dbReference type="PANTHER" id="PTHR43837">
    <property type="entry name" value="RIBOSOMAL PROTEIN S12 METHYLTHIOTRANSFERASE RIMO"/>
    <property type="match status" value="1"/>
</dbReference>
<keyword evidence="11" id="KW-0560">Oxidoreductase</keyword>
<dbReference type="RefSeq" id="WP_007415215.1">
    <property type="nucleotide sequence ID" value="NZ_ABOX02000014.1"/>
</dbReference>
<evidence type="ECO:0000256" key="8">
    <source>
        <dbReference type="HAMAP-Rule" id="MF_01865"/>
    </source>
</evidence>
<proteinExistence type="inferred from homology"/>
<comment type="cofactor">
    <cofactor evidence="8">
        <name>[4Fe-4S] cluster</name>
        <dbReference type="ChEBI" id="CHEBI:49883"/>
    </cofactor>
    <text evidence="8">Binds 2 [4Fe-4S] clusters. One cluster is coordinated with 3 cysteines and an exchangeable S-adenosyl-L-methionine.</text>
</comment>
<dbReference type="HAMAP" id="MF_01865">
    <property type="entry name" value="MTTase_RimO"/>
    <property type="match status" value="1"/>
</dbReference>
<reference evidence="11 12" key="1">
    <citation type="journal article" date="2011" name="J. Bacteriol.">
        <title>Genome sequence of 'Pedosphaera parvula' Ellin514, an aerobic Verrucomicrobial isolate from pasture soil.</title>
        <authorList>
            <person name="Kant R."/>
            <person name="van Passel M.W."/>
            <person name="Sangwan P."/>
            <person name="Palva A."/>
            <person name="Lucas S."/>
            <person name="Copeland A."/>
            <person name="Lapidus A."/>
            <person name="Glavina Del Rio T."/>
            <person name="Dalin E."/>
            <person name="Tice H."/>
            <person name="Bruce D."/>
            <person name="Goodwin L."/>
            <person name="Pitluck S."/>
            <person name="Chertkov O."/>
            <person name="Larimer F.W."/>
            <person name="Land M.L."/>
            <person name="Hauser L."/>
            <person name="Brettin T.S."/>
            <person name="Detter J.C."/>
            <person name="Han S."/>
            <person name="de Vos W.M."/>
            <person name="Janssen P.H."/>
            <person name="Smidt H."/>
        </authorList>
    </citation>
    <scope>NUCLEOTIDE SEQUENCE [LARGE SCALE GENOMIC DNA]</scope>
    <source>
        <strain evidence="11 12">Ellin514</strain>
    </source>
</reference>
<dbReference type="GO" id="GO:0103039">
    <property type="term" value="F:protein methylthiotransferase activity"/>
    <property type="evidence" value="ECO:0007669"/>
    <property type="project" value="UniProtKB-EC"/>
</dbReference>
<dbReference type="InterPro" id="IPR023404">
    <property type="entry name" value="rSAM_horseshoe"/>
</dbReference>
<dbReference type="Pfam" id="PF00919">
    <property type="entry name" value="UPF0004"/>
    <property type="match status" value="1"/>
</dbReference>
<evidence type="ECO:0000256" key="1">
    <source>
        <dbReference type="ARBA" id="ARBA00022485"/>
    </source>
</evidence>
<dbReference type="InterPro" id="IPR007197">
    <property type="entry name" value="rSAM"/>
</dbReference>
<comment type="function">
    <text evidence="8">Catalyzes the methylthiolation of an aspartic acid residue of ribosomal protein uS12.</text>
</comment>
<keyword evidence="3 8" id="KW-0808">Transferase</keyword>
<dbReference type="NCBIfam" id="TIGR01125">
    <property type="entry name" value="30S ribosomal protein S12 methylthiotransferase RimO"/>
    <property type="match status" value="1"/>
</dbReference>
<feature type="binding site" evidence="8">
    <location>
        <position position="227"/>
    </location>
    <ligand>
        <name>[4Fe-4S] cluster</name>
        <dbReference type="ChEBI" id="CHEBI:49883"/>
        <label>2</label>
        <note>4Fe-4S-S-AdoMet</note>
    </ligand>
</feature>
<keyword evidence="1 8" id="KW-0004">4Fe-4S</keyword>
<evidence type="ECO:0000313" key="12">
    <source>
        <dbReference type="Proteomes" id="UP000003688"/>
    </source>
</evidence>
<dbReference type="SFLD" id="SFLDG01061">
    <property type="entry name" value="methylthiotransferase"/>
    <property type="match status" value="1"/>
</dbReference>
<keyword evidence="7 8" id="KW-0411">Iron-sulfur</keyword>
<gene>
    <name evidence="8" type="primary">rimO</name>
    <name evidence="11" type="ORF">Cflav_PD3614</name>
</gene>
<evidence type="ECO:0000259" key="10">
    <source>
        <dbReference type="PROSITE" id="PS51918"/>
    </source>
</evidence>
<dbReference type="InterPro" id="IPR002792">
    <property type="entry name" value="TRAM_dom"/>
</dbReference>
<dbReference type="EMBL" id="ABOX02000014">
    <property type="protein sequence ID" value="EEF60756.1"/>
    <property type="molecule type" value="Genomic_DNA"/>
</dbReference>
<dbReference type="GO" id="GO:0051539">
    <property type="term" value="F:4 iron, 4 sulfur cluster binding"/>
    <property type="evidence" value="ECO:0007669"/>
    <property type="project" value="UniProtKB-UniRule"/>
</dbReference>
<dbReference type="AlphaFoldDB" id="B9XHC1"/>
<dbReference type="PROSITE" id="PS01278">
    <property type="entry name" value="MTTASE_RADICAL"/>
    <property type="match status" value="1"/>
</dbReference>
<feature type="binding site" evidence="8">
    <location>
        <position position="20"/>
    </location>
    <ligand>
        <name>[4Fe-4S] cluster</name>
        <dbReference type="ChEBI" id="CHEBI:49883"/>
        <label>1</label>
    </ligand>
</feature>
<dbReference type="SFLD" id="SFLDG01082">
    <property type="entry name" value="B12-binding_domain_containing"/>
    <property type="match status" value="1"/>
</dbReference>
<dbReference type="InterPro" id="IPR020612">
    <property type="entry name" value="Methylthiotransferase_CS"/>
</dbReference>
<feature type="binding site" evidence="8">
    <location>
        <position position="223"/>
    </location>
    <ligand>
        <name>[4Fe-4S] cluster</name>
        <dbReference type="ChEBI" id="CHEBI:49883"/>
        <label>2</label>
        <note>4Fe-4S-S-AdoMet</note>
    </ligand>
</feature>
<keyword evidence="5 8" id="KW-0479">Metal-binding</keyword>
<dbReference type="GO" id="GO:0016491">
    <property type="term" value="F:oxidoreductase activity"/>
    <property type="evidence" value="ECO:0007669"/>
    <property type="project" value="UniProtKB-KW"/>
</dbReference>
<dbReference type="Gene3D" id="3.40.50.12160">
    <property type="entry name" value="Methylthiotransferase, N-terminal domain"/>
    <property type="match status" value="1"/>
</dbReference>
<dbReference type="GO" id="GO:0035599">
    <property type="term" value="F:aspartic acid methylthiotransferase activity"/>
    <property type="evidence" value="ECO:0007669"/>
    <property type="project" value="TreeGrafter"/>
</dbReference>
<evidence type="ECO:0000313" key="11">
    <source>
        <dbReference type="EMBL" id="EEF60756.1"/>
    </source>
</evidence>
<dbReference type="PROSITE" id="PS51918">
    <property type="entry name" value="RADICAL_SAM"/>
    <property type="match status" value="1"/>
</dbReference>
<dbReference type="Gene3D" id="3.80.30.20">
    <property type="entry name" value="tm_1862 like domain"/>
    <property type="match status" value="1"/>
</dbReference>
<comment type="caution">
    <text evidence="11">The sequence shown here is derived from an EMBL/GenBank/DDBJ whole genome shotgun (WGS) entry which is preliminary data.</text>
</comment>
<dbReference type="SFLD" id="SFLDS00029">
    <property type="entry name" value="Radical_SAM"/>
    <property type="match status" value="1"/>
</dbReference>
<keyword evidence="2 8" id="KW-0963">Cytoplasm</keyword>
<dbReference type="PROSITE" id="PS51449">
    <property type="entry name" value="MTTASE_N"/>
    <property type="match status" value="1"/>
</dbReference>
<name>B9XHC1_PEDPL</name>
<evidence type="ECO:0000256" key="7">
    <source>
        <dbReference type="ARBA" id="ARBA00023014"/>
    </source>
</evidence>
<dbReference type="SUPFAM" id="SSF102114">
    <property type="entry name" value="Radical SAM enzymes"/>
    <property type="match status" value="1"/>
</dbReference>
<dbReference type="PANTHER" id="PTHR43837:SF1">
    <property type="entry name" value="RIBOSOMAL PROTEIN US12 METHYLTHIOTRANSFERASE RIMO"/>
    <property type="match status" value="1"/>
</dbReference>
<dbReference type="SFLD" id="SFLDF00274">
    <property type="entry name" value="ribosomal_protein_S12_methylth"/>
    <property type="match status" value="1"/>
</dbReference>
<feature type="binding site" evidence="8">
    <location>
        <position position="230"/>
    </location>
    <ligand>
        <name>[4Fe-4S] cluster</name>
        <dbReference type="ChEBI" id="CHEBI:49883"/>
        <label>2</label>
        <note>4Fe-4S-S-AdoMet</note>
    </ligand>
</feature>
<evidence type="ECO:0000256" key="3">
    <source>
        <dbReference type="ARBA" id="ARBA00022679"/>
    </source>
</evidence>
<dbReference type="OrthoDB" id="9805215at2"/>
<dbReference type="Pfam" id="PF04055">
    <property type="entry name" value="Radical_SAM"/>
    <property type="match status" value="1"/>
</dbReference>
<dbReference type="InterPro" id="IPR038135">
    <property type="entry name" value="Methylthiotransferase_N_sf"/>
</dbReference>
<dbReference type="NCBIfam" id="TIGR00089">
    <property type="entry name" value="MiaB/RimO family radical SAM methylthiotransferase"/>
    <property type="match status" value="1"/>
</dbReference>
<dbReference type="Gene3D" id="2.40.50.140">
    <property type="entry name" value="Nucleic acid-binding proteins"/>
    <property type="match status" value="1"/>
</dbReference>
<feature type="domain" description="Radical SAM core" evidence="10">
    <location>
        <begin position="209"/>
        <end position="461"/>
    </location>
</feature>
<evidence type="ECO:0000256" key="6">
    <source>
        <dbReference type="ARBA" id="ARBA00023004"/>
    </source>
</evidence>
<feature type="domain" description="MTTase N-terminal" evidence="9">
    <location>
        <begin position="11"/>
        <end position="128"/>
    </location>
</feature>
<comment type="catalytic activity">
    <reaction evidence="8">
        <text>L-aspartate(89)-[ribosomal protein uS12]-hydrogen + (sulfur carrier)-SH + AH2 + 2 S-adenosyl-L-methionine = 3-methylsulfanyl-L-aspartate(89)-[ribosomal protein uS12]-hydrogen + (sulfur carrier)-H + 5'-deoxyadenosine + L-methionine + A + S-adenosyl-L-homocysteine + 2 H(+)</text>
        <dbReference type="Rhea" id="RHEA:37087"/>
        <dbReference type="Rhea" id="RHEA-COMP:10460"/>
        <dbReference type="Rhea" id="RHEA-COMP:10461"/>
        <dbReference type="Rhea" id="RHEA-COMP:14737"/>
        <dbReference type="Rhea" id="RHEA-COMP:14739"/>
        <dbReference type="ChEBI" id="CHEBI:13193"/>
        <dbReference type="ChEBI" id="CHEBI:15378"/>
        <dbReference type="ChEBI" id="CHEBI:17319"/>
        <dbReference type="ChEBI" id="CHEBI:17499"/>
        <dbReference type="ChEBI" id="CHEBI:29917"/>
        <dbReference type="ChEBI" id="CHEBI:29961"/>
        <dbReference type="ChEBI" id="CHEBI:57844"/>
        <dbReference type="ChEBI" id="CHEBI:57856"/>
        <dbReference type="ChEBI" id="CHEBI:59789"/>
        <dbReference type="ChEBI" id="CHEBI:64428"/>
        <dbReference type="ChEBI" id="CHEBI:73599"/>
        <dbReference type="EC" id="2.8.4.4"/>
    </reaction>
</comment>
<feature type="binding site" evidence="8">
    <location>
        <position position="56"/>
    </location>
    <ligand>
        <name>[4Fe-4S] cluster</name>
        <dbReference type="ChEBI" id="CHEBI:49883"/>
        <label>1</label>
    </ligand>
</feature>
<sequence length="556" mass="62310">MKSSDTNKRPVRVGLISLGCAKNLVDAEIMLGSLMKGGVEITNDATQADVVIVNTCSFIDSAQEESVDTILQSEEVREANNRGQGLIVSGCLPQRFREELPKLLPEVDVFMGIDQVAQVTEIVHKALDHRAEKLKNAKGKGQNSKTNIVEKIAELDKARAELKHEDEESLRGTEKFGKTKTVVAPAVPLMDVNARPVYIPDFETPRFRLTPKHFAYVKIAEGCNHPCSFCIIPRMRGSHRSRVQADIVREAKQLIADGVKELNLISQDSTYYGLDLRPNHSRNIASPEKFNSAAKSLPADATTLCTLLRELNAIPGDFWIRLLYTHPAHWTDELIQTIAKCKKVARYVDMPLQHIHENMLERMRRETSEQYIVNLIQRIRAGIPGIAIRTTFIVGFPGETETYFKTLLNFIRDTKFERLGVFTYSKEDGTRAGNMEGQLADKIKSKRRELAMAEQLKVAKQVAESFVGKELRVLVEAEASAKELKNAKISSWEHGLIRGEDKQLGQLKGRYLVARSEADAPDIDGRVYVRGNLPIGEFAQVRVIGHTDYDLIAEPI</sequence>
<dbReference type="InterPro" id="IPR005840">
    <property type="entry name" value="Ribosomal_uS12_MeSTrfase_RimO"/>
</dbReference>
<comment type="subcellular location">
    <subcellularLocation>
        <location evidence="8">Cytoplasm</location>
    </subcellularLocation>
</comment>
<evidence type="ECO:0000256" key="2">
    <source>
        <dbReference type="ARBA" id="ARBA00022490"/>
    </source>
</evidence>
<evidence type="ECO:0000256" key="4">
    <source>
        <dbReference type="ARBA" id="ARBA00022691"/>
    </source>
</evidence>
<keyword evidence="4 8" id="KW-0949">S-adenosyl-L-methionine</keyword>
<dbReference type="InterPro" id="IPR058240">
    <property type="entry name" value="rSAM_sf"/>
</dbReference>
<dbReference type="GO" id="GO:0005829">
    <property type="term" value="C:cytosol"/>
    <property type="evidence" value="ECO:0007669"/>
    <property type="project" value="TreeGrafter"/>
</dbReference>
<dbReference type="EC" id="2.8.4.4" evidence="8"/>
<accession>B9XHC1</accession>
<dbReference type="Pfam" id="PF18693">
    <property type="entry name" value="TRAM_2"/>
    <property type="match status" value="1"/>
</dbReference>
<keyword evidence="6 8" id="KW-0408">Iron</keyword>
<dbReference type="SMART" id="SM00729">
    <property type="entry name" value="Elp3"/>
    <property type="match status" value="1"/>
</dbReference>
<keyword evidence="12" id="KW-1185">Reference proteome</keyword>
<dbReference type="FunFam" id="3.80.30.20:FF:000001">
    <property type="entry name" value="tRNA-2-methylthio-N(6)-dimethylallyladenosine synthase 2"/>
    <property type="match status" value="1"/>
</dbReference>
<dbReference type="GO" id="GO:0046872">
    <property type="term" value="F:metal ion binding"/>
    <property type="evidence" value="ECO:0007669"/>
    <property type="project" value="UniProtKB-KW"/>
</dbReference>
<dbReference type="GO" id="GO:0006400">
    <property type="term" value="P:tRNA modification"/>
    <property type="evidence" value="ECO:0007669"/>
    <property type="project" value="InterPro"/>
</dbReference>
<evidence type="ECO:0000259" key="9">
    <source>
        <dbReference type="PROSITE" id="PS51449"/>
    </source>
</evidence>
<dbReference type="InterPro" id="IPR006638">
    <property type="entry name" value="Elp3/MiaA/NifB-like_rSAM"/>
</dbReference>
<dbReference type="STRING" id="320771.Cflav_PD3614"/>
<dbReference type="InterPro" id="IPR005839">
    <property type="entry name" value="Methylthiotransferase"/>
</dbReference>
<dbReference type="Proteomes" id="UP000003688">
    <property type="component" value="Unassembled WGS sequence"/>
</dbReference>